<feature type="transmembrane region" description="Helical" evidence="15">
    <location>
        <begin position="346"/>
        <end position="364"/>
    </location>
</feature>
<evidence type="ECO:0000256" key="12">
    <source>
        <dbReference type="ARBA" id="ARBA00023303"/>
    </source>
</evidence>
<keyword evidence="4" id="KW-0109">Calcium transport</keyword>
<dbReference type="SMART" id="SM00248">
    <property type="entry name" value="ANK"/>
    <property type="match status" value="5"/>
</dbReference>
<evidence type="ECO:0000256" key="3">
    <source>
        <dbReference type="ARBA" id="ARBA00022475"/>
    </source>
</evidence>
<keyword evidence="5" id="KW-0107">Calcium channel</keyword>
<dbReference type="InterPro" id="IPR024862">
    <property type="entry name" value="TRPV"/>
</dbReference>
<protein>
    <recommendedName>
        <fullName evidence="16">Ion transport domain-containing protein</fullName>
    </recommendedName>
</protein>
<feature type="compositionally biased region" description="Basic and acidic residues" evidence="14">
    <location>
        <begin position="891"/>
        <end position="909"/>
    </location>
</feature>
<evidence type="ECO:0000313" key="17">
    <source>
        <dbReference type="EMBL" id="KAK4319258.1"/>
    </source>
</evidence>
<dbReference type="Pfam" id="PF12796">
    <property type="entry name" value="Ank_2"/>
    <property type="match status" value="1"/>
</dbReference>
<evidence type="ECO:0000256" key="1">
    <source>
        <dbReference type="ARBA" id="ARBA00004651"/>
    </source>
</evidence>
<evidence type="ECO:0000313" key="18">
    <source>
        <dbReference type="Proteomes" id="UP001292094"/>
    </source>
</evidence>
<dbReference type="GO" id="GO:0098703">
    <property type="term" value="P:calcium ion import across plasma membrane"/>
    <property type="evidence" value="ECO:0007669"/>
    <property type="project" value="TreeGrafter"/>
</dbReference>
<evidence type="ECO:0000256" key="14">
    <source>
        <dbReference type="SAM" id="MobiDB-lite"/>
    </source>
</evidence>
<keyword evidence="3" id="KW-1003">Cell membrane</keyword>
<sequence>MESKSPFDPLHKWNDHEACWQMQFRGSLGETLLHVLIMCNTKAHTRVAKILLKCFPKLAVDVVEGEEYLGASALHLGIAYSNNELVTILLGCNSDFGQRALGSFFLPRDQLVMHPPGPSKTDYEGLAYLGEYPLSWAACLGNETVYNKLIDYGADPNLQDTFGNMVLHMVVVCNQLGMFSYALRHPRIPAQDGVMNEAGLTPLTLACKLARSTIFKEMLELTCIEFWRYSNITCSAYPLNALDTIRPSGETNWNSALMIILNGTKSEHLDMLEGGIIQRLLEEKWKTFARNQFLKRLAIMLLQLILLSVAVYLRPCYCGPKDMNKYEPDMRDLLHKKFFSLDADGIARYCFEAGVLAGVVYVVFQQSEEIMNQGFASFLRGLGLETDRSLRGDDIQDSGDLFTFSIIYSIMLHGFAQSFYFLYKSPRQDSESNFYTYGSTWMALFHMTLGDYDYGAMSVNIYSGMTKFVFLVFTIMLPILLLNMLIAMMANTYSTVISMSEKEWVKAWAKIVIALERAISQEKAKEYIYMYSMPLGGGGEGGEESLGVLVIKCKDKTKAKQRKGALSNWKRVGRVTIDALARRGVTGEFLRREMWGLQTAASTPVKGPTKKKGYGGLLGNDTGPGTLDIMGEALDQSLFAGDDIDPNDEMDGFGALTGAIDQLAFTNDLDFSGDGVDDDPLKQLQPGQAGAPNSLAPPGRNNAAAEAKRRKQKKKRMEGEGHDNPAFLDDEQLLLAASLVPTADDSDSDTDLEAARRLTQPRIIIQAETPAVTATTTTVTVTAPGKAVPAAAKTAPAATKDAKGKVTTKEPPPPPILPQPRLPSAKVRRIGSARRTPAKFTMTFTEKYTPIHPTVPRGCPPPPPPVTGTPAPPSTQAPPPAQPATSQSETKGQKEVGTKKKKEEKEMKRQTTTAAATTTTTTTTTKEEQSQEDKWAEKKGKGSRNKVAPSSSSSLEEGSGEARAQDDLGVGLATEEGQEAKAGQRQRPKTSVAPSQKMKQRATQEVGNMNTILPWDNEDGDIK</sequence>
<evidence type="ECO:0000256" key="6">
    <source>
        <dbReference type="ARBA" id="ARBA00022692"/>
    </source>
</evidence>
<dbReference type="EMBL" id="JAWZYT010000768">
    <property type="protein sequence ID" value="KAK4319258.1"/>
    <property type="molecule type" value="Genomic_DNA"/>
</dbReference>
<evidence type="ECO:0000256" key="4">
    <source>
        <dbReference type="ARBA" id="ARBA00022568"/>
    </source>
</evidence>
<dbReference type="PROSITE" id="PS50088">
    <property type="entry name" value="ANK_REPEAT"/>
    <property type="match status" value="1"/>
</dbReference>
<evidence type="ECO:0000256" key="2">
    <source>
        <dbReference type="ARBA" id="ARBA00022448"/>
    </source>
</evidence>
<keyword evidence="7" id="KW-0677">Repeat</keyword>
<feature type="transmembrane region" description="Helical" evidence="15">
    <location>
        <begin position="468"/>
        <end position="490"/>
    </location>
</feature>
<feature type="compositionally biased region" description="Pro residues" evidence="14">
    <location>
        <begin position="858"/>
        <end position="882"/>
    </location>
</feature>
<feature type="region of interest" description="Disordered" evidence="14">
    <location>
        <begin position="792"/>
        <end position="827"/>
    </location>
</feature>
<feature type="domain" description="Ion transport" evidence="16">
    <location>
        <begin position="399"/>
        <end position="496"/>
    </location>
</feature>
<feature type="region of interest" description="Disordered" evidence="14">
    <location>
        <begin position="671"/>
        <end position="727"/>
    </location>
</feature>
<keyword evidence="13" id="KW-0040">ANK repeat</keyword>
<dbReference type="SUPFAM" id="SSF48403">
    <property type="entry name" value="Ankyrin repeat"/>
    <property type="match status" value="1"/>
</dbReference>
<evidence type="ECO:0000256" key="13">
    <source>
        <dbReference type="PROSITE-ProRule" id="PRU00023"/>
    </source>
</evidence>
<accession>A0AAE1Q3J2</accession>
<comment type="subcellular location">
    <subcellularLocation>
        <location evidence="1">Cell membrane</location>
        <topology evidence="1">Multi-pass membrane protein</topology>
    </subcellularLocation>
</comment>
<feature type="transmembrane region" description="Helical" evidence="15">
    <location>
        <begin position="293"/>
        <end position="313"/>
    </location>
</feature>
<feature type="compositionally biased region" description="Polar residues" evidence="14">
    <location>
        <begin position="1001"/>
        <end position="1011"/>
    </location>
</feature>
<keyword evidence="8" id="KW-0106">Calcium</keyword>
<name>A0AAE1Q3J2_9EUCA</name>
<dbReference type="GO" id="GO:0005262">
    <property type="term" value="F:calcium channel activity"/>
    <property type="evidence" value="ECO:0007669"/>
    <property type="project" value="UniProtKB-KW"/>
</dbReference>
<dbReference type="InterPro" id="IPR005821">
    <property type="entry name" value="Ion_trans_dom"/>
</dbReference>
<feature type="region of interest" description="Disordered" evidence="14">
    <location>
        <begin position="843"/>
        <end position="1023"/>
    </location>
</feature>
<evidence type="ECO:0000256" key="15">
    <source>
        <dbReference type="SAM" id="Phobius"/>
    </source>
</evidence>
<dbReference type="AlphaFoldDB" id="A0AAE1Q3J2"/>
<proteinExistence type="predicted"/>
<keyword evidence="11 15" id="KW-0472">Membrane</keyword>
<dbReference type="PROSITE" id="PS50297">
    <property type="entry name" value="ANK_REP_REGION"/>
    <property type="match status" value="1"/>
</dbReference>
<evidence type="ECO:0000256" key="9">
    <source>
        <dbReference type="ARBA" id="ARBA00022989"/>
    </source>
</evidence>
<dbReference type="Pfam" id="PF00520">
    <property type="entry name" value="Ion_trans"/>
    <property type="match status" value="1"/>
</dbReference>
<feature type="compositionally biased region" description="Low complexity" evidence="14">
    <location>
        <begin position="910"/>
        <end position="924"/>
    </location>
</feature>
<feature type="transmembrane region" description="Helical" evidence="15">
    <location>
        <begin position="401"/>
        <end position="422"/>
    </location>
</feature>
<keyword evidence="12" id="KW-0407">Ion channel</keyword>
<keyword evidence="10" id="KW-0406">Ion transport</keyword>
<reference evidence="17" key="1">
    <citation type="submission" date="2023-11" db="EMBL/GenBank/DDBJ databases">
        <title>Genome assemblies of two species of porcelain crab, Petrolisthes cinctipes and Petrolisthes manimaculis (Anomura: Porcellanidae).</title>
        <authorList>
            <person name="Angst P."/>
        </authorList>
    </citation>
    <scope>NUCLEOTIDE SEQUENCE</scope>
    <source>
        <strain evidence="17">PB745_02</strain>
        <tissue evidence="17">Gill</tissue>
    </source>
</reference>
<dbReference type="GO" id="GO:0034703">
    <property type="term" value="C:cation channel complex"/>
    <property type="evidence" value="ECO:0007669"/>
    <property type="project" value="UniProtKB-ARBA"/>
</dbReference>
<dbReference type="GO" id="GO:0005886">
    <property type="term" value="C:plasma membrane"/>
    <property type="evidence" value="ECO:0007669"/>
    <property type="project" value="UniProtKB-SubCell"/>
</dbReference>
<evidence type="ECO:0000259" key="16">
    <source>
        <dbReference type="Pfam" id="PF00520"/>
    </source>
</evidence>
<evidence type="ECO:0000256" key="11">
    <source>
        <dbReference type="ARBA" id="ARBA00023136"/>
    </source>
</evidence>
<dbReference type="PANTHER" id="PTHR10582">
    <property type="entry name" value="TRANSIENT RECEPTOR POTENTIAL ION CHANNEL PROTEIN"/>
    <property type="match status" value="1"/>
</dbReference>
<gene>
    <name evidence="17" type="ORF">Pmani_009796</name>
</gene>
<dbReference type="FunFam" id="1.25.40.20:FF:000185">
    <property type="entry name" value="OSMotic avoidance abnormal family member"/>
    <property type="match status" value="1"/>
</dbReference>
<evidence type="ECO:0000256" key="8">
    <source>
        <dbReference type="ARBA" id="ARBA00022837"/>
    </source>
</evidence>
<dbReference type="Proteomes" id="UP001292094">
    <property type="component" value="Unassembled WGS sequence"/>
</dbReference>
<evidence type="ECO:0000256" key="7">
    <source>
        <dbReference type="ARBA" id="ARBA00022737"/>
    </source>
</evidence>
<keyword evidence="6 15" id="KW-0812">Transmembrane</keyword>
<dbReference type="InterPro" id="IPR002110">
    <property type="entry name" value="Ankyrin_rpt"/>
</dbReference>
<dbReference type="Gene3D" id="1.10.287.70">
    <property type="match status" value="1"/>
</dbReference>
<dbReference type="Gene3D" id="1.25.40.20">
    <property type="entry name" value="Ankyrin repeat-containing domain"/>
    <property type="match status" value="1"/>
</dbReference>
<dbReference type="InterPro" id="IPR036770">
    <property type="entry name" value="Ankyrin_rpt-contain_sf"/>
</dbReference>
<keyword evidence="18" id="KW-1185">Reference proteome</keyword>
<dbReference type="PANTHER" id="PTHR10582:SF2">
    <property type="entry name" value="INACTIVE"/>
    <property type="match status" value="1"/>
</dbReference>
<keyword evidence="2" id="KW-0813">Transport</keyword>
<evidence type="ECO:0000256" key="5">
    <source>
        <dbReference type="ARBA" id="ARBA00022673"/>
    </source>
</evidence>
<feature type="repeat" description="ANK" evidence="13">
    <location>
        <begin position="129"/>
        <end position="161"/>
    </location>
</feature>
<organism evidence="17 18">
    <name type="scientific">Petrolisthes manimaculis</name>
    <dbReference type="NCBI Taxonomy" id="1843537"/>
    <lineage>
        <taxon>Eukaryota</taxon>
        <taxon>Metazoa</taxon>
        <taxon>Ecdysozoa</taxon>
        <taxon>Arthropoda</taxon>
        <taxon>Crustacea</taxon>
        <taxon>Multicrustacea</taxon>
        <taxon>Malacostraca</taxon>
        <taxon>Eumalacostraca</taxon>
        <taxon>Eucarida</taxon>
        <taxon>Decapoda</taxon>
        <taxon>Pleocyemata</taxon>
        <taxon>Anomura</taxon>
        <taxon>Galatheoidea</taxon>
        <taxon>Porcellanidae</taxon>
        <taxon>Petrolisthes</taxon>
    </lineage>
</organism>
<keyword evidence="9 15" id="KW-1133">Transmembrane helix</keyword>
<feature type="compositionally biased region" description="Pro residues" evidence="14">
    <location>
        <begin position="810"/>
        <end position="821"/>
    </location>
</feature>
<comment type="caution">
    <text evidence="17">The sequence shown here is derived from an EMBL/GenBank/DDBJ whole genome shotgun (WGS) entry which is preliminary data.</text>
</comment>
<feature type="compositionally biased region" description="Basic and acidic residues" evidence="14">
    <location>
        <begin position="925"/>
        <end position="940"/>
    </location>
</feature>
<evidence type="ECO:0000256" key="10">
    <source>
        <dbReference type="ARBA" id="ARBA00023065"/>
    </source>
</evidence>